<name>A0A4Q9V100_9ACTO</name>
<protein>
    <submittedName>
        <fullName evidence="10">FtsQ-type POTRA domain-containing protein</fullName>
    </submittedName>
</protein>
<keyword evidence="7" id="KW-0472">Membrane</keyword>
<keyword evidence="3 7" id="KW-0812">Transmembrane</keyword>
<feature type="region of interest" description="Disordered" evidence="6">
    <location>
        <begin position="58"/>
        <end position="158"/>
    </location>
</feature>
<dbReference type="InterPro" id="IPR050487">
    <property type="entry name" value="FtsQ_DivIB"/>
</dbReference>
<dbReference type="Pfam" id="PF03799">
    <property type="entry name" value="FtsQ_DivIB_C"/>
    <property type="match status" value="1"/>
</dbReference>
<evidence type="ECO:0000259" key="8">
    <source>
        <dbReference type="Pfam" id="PF03799"/>
    </source>
</evidence>
<dbReference type="PANTHER" id="PTHR37820">
    <property type="entry name" value="CELL DIVISION PROTEIN DIVIB"/>
    <property type="match status" value="1"/>
</dbReference>
<feature type="region of interest" description="Disordered" evidence="6">
    <location>
        <begin position="1"/>
        <end position="45"/>
    </location>
</feature>
<dbReference type="PANTHER" id="PTHR37820:SF1">
    <property type="entry name" value="CELL DIVISION PROTEIN FTSQ"/>
    <property type="match status" value="1"/>
</dbReference>
<sequence>MRAPRQPRKPRSITPADNAQIKPEKFSNRELEDSQGKPTTADFVETAAYAHSAPAAETAPIAAYEHQDFIDDDQWTSGDDSSPSSNAGSRQGGLAAKLSRVKGRFANRSNGDDREAELEQHSEYQEWRRKLAAAMPTKPVAEKAGNSEGTKTKKKNASVLSLTDRLTEQRHEVRKARIKRLAGVLALAGVFAFMTWLLLFSPLLRISESNTTVSYDGPSNATSEAQVNAVLKQYEGDQLLRIDRSALESDLEAIPEVASATVSASPFSGLSVEIKPQYPVVCIYKNNVCAPFSAKGDELKLPAEMTQHLPVLETIPDGIDAKRALKDINQLFGYLNTDLTAQVAKLKVSSGYQLAFTFKDGREVFWGISKDGDAKARVLRSILAEPKSKIDVSVPSAAVAK</sequence>
<dbReference type="OrthoDB" id="4793367at2"/>
<keyword evidence="1" id="KW-1003">Cell membrane</keyword>
<dbReference type="InterPro" id="IPR005548">
    <property type="entry name" value="Cell_div_FtsQ/DivIB_C"/>
</dbReference>
<dbReference type="RefSeq" id="WP_131279740.1">
    <property type="nucleotide sequence ID" value="NZ_JBHSLR010000009.1"/>
</dbReference>
<feature type="domain" description="Cell division protein FtsQ/DivIB C-terminal" evidence="8">
    <location>
        <begin position="294"/>
        <end position="391"/>
    </location>
</feature>
<evidence type="ECO:0000313" key="10">
    <source>
        <dbReference type="EMBL" id="TBW22764.1"/>
    </source>
</evidence>
<proteinExistence type="predicted"/>
<feature type="compositionally biased region" description="Basic residues" evidence="6">
    <location>
        <begin position="1"/>
        <end position="11"/>
    </location>
</feature>
<evidence type="ECO:0000256" key="1">
    <source>
        <dbReference type="ARBA" id="ARBA00022475"/>
    </source>
</evidence>
<evidence type="ECO:0000259" key="9">
    <source>
        <dbReference type="Pfam" id="PF08478"/>
    </source>
</evidence>
<evidence type="ECO:0000256" key="6">
    <source>
        <dbReference type="SAM" id="MobiDB-lite"/>
    </source>
</evidence>
<keyword evidence="4 7" id="KW-1133">Transmembrane helix</keyword>
<feature type="domain" description="POTRA" evidence="9">
    <location>
        <begin position="216"/>
        <end position="275"/>
    </location>
</feature>
<keyword evidence="2" id="KW-0132">Cell division</keyword>
<comment type="caution">
    <text evidence="10">The sequence shown here is derived from an EMBL/GenBank/DDBJ whole genome shotgun (WGS) entry which is preliminary data.</text>
</comment>
<evidence type="ECO:0000256" key="2">
    <source>
        <dbReference type="ARBA" id="ARBA00022618"/>
    </source>
</evidence>
<evidence type="ECO:0000313" key="11">
    <source>
        <dbReference type="Proteomes" id="UP000293036"/>
    </source>
</evidence>
<dbReference type="Pfam" id="PF08478">
    <property type="entry name" value="POTRA_1"/>
    <property type="match status" value="1"/>
</dbReference>
<feature type="transmembrane region" description="Helical" evidence="7">
    <location>
        <begin position="181"/>
        <end position="204"/>
    </location>
</feature>
<gene>
    <name evidence="10" type="ORF">EZJ44_02320</name>
</gene>
<accession>A0A4Q9V100</accession>
<dbReference type="Gene3D" id="3.10.20.310">
    <property type="entry name" value="membrane protein fhac"/>
    <property type="match status" value="1"/>
</dbReference>
<evidence type="ECO:0000256" key="4">
    <source>
        <dbReference type="ARBA" id="ARBA00022989"/>
    </source>
</evidence>
<reference evidence="10 11" key="1">
    <citation type="submission" date="2019-02" db="EMBL/GenBank/DDBJ databases">
        <title>Arcanobacterium bovis sp. nov., isolated from the milk of a cow with mastitis.</title>
        <authorList>
            <person name="Sammra O."/>
            <person name="Foster G."/>
            <person name="Hassan A."/>
            <person name="Alssahen M."/>
            <person name="Laemmler C."/>
            <person name="Borowiak M."/>
            <person name="Malorny B."/>
            <person name="Abdulmawjood A."/>
        </authorList>
    </citation>
    <scope>NUCLEOTIDE SEQUENCE [LARGE SCALE GENOMIC DNA]</scope>
    <source>
        <strain evidence="10 11">C605018/01/1</strain>
    </source>
</reference>
<evidence type="ECO:0000256" key="7">
    <source>
        <dbReference type="SAM" id="Phobius"/>
    </source>
</evidence>
<dbReference type="Proteomes" id="UP000293036">
    <property type="component" value="Unassembled WGS sequence"/>
</dbReference>
<keyword evidence="11" id="KW-1185">Reference proteome</keyword>
<evidence type="ECO:0000256" key="3">
    <source>
        <dbReference type="ARBA" id="ARBA00022692"/>
    </source>
</evidence>
<dbReference type="AlphaFoldDB" id="A0A4Q9V100"/>
<feature type="compositionally biased region" description="Polar residues" evidence="6">
    <location>
        <begin position="75"/>
        <end position="89"/>
    </location>
</feature>
<feature type="compositionally biased region" description="Basic and acidic residues" evidence="6">
    <location>
        <begin position="110"/>
        <end position="129"/>
    </location>
</feature>
<evidence type="ECO:0000256" key="5">
    <source>
        <dbReference type="ARBA" id="ARBA00023306"/>
    </source>
</evidence>
<organism evidence="10 11">
    <name type="scientific">Arcanobacterium bovis</name>
    <dbReference type="NCBI Taxonomy" id="2529275"/>
    <lineage>
        <taxon>Bacteria</taxon>
        <taxon>Bacillati</taxon>
        <taxon>Actinomycetota</taxon>
        <taxon>Actinomycetes</taxon>
        <taxon>Actinomycetales</taxon>
        <taxon>Actinomycetaceae</taxon>
        <taxon>Arcanobacterium</taxon>
    </lineage>
</organism>
<dbReference type="GO" id="GO:0005886">
    <property type="term" value="C:plasma membrane"/>
    <property type="evidence" value="ECO:0007669"/>
    <property type="project" value="TreeGrafter"/>
</dbReference>
<keyword evidence="5" id="KW-0131">Cell cycle</keyword>
<dbReference type="InterPro" id="IPR013685">
    <property type="entry name" value="POTRA_FtsQ_type"/>
</dbReference>
<feature type="compositionally biased region" description="Basic and acidic residues" evidence="6">
    <location>
        <begin position="22"/>
        <end position="35"/>
    </location>
</feature>
<dbReference type="GO" id="GO:0051301">
    <property type="term" value="P:cell division"/>
    <property type="evidence" value="ECO:0007669"/>
    <property type="project" value="UniProtKB-KW"/>
</dbReference>
<dbReference type="EMBL" id="SJDT01000002">
    <property type="protein sequence ID" value="TBW22764.1"/>
    <property type="molecule type" value="Genomic_DNA"/>
</dbReference>